<organism evidence="2 4">
    <name type="scientific">Escherichia coli O25b:H4</name>
    <dbReference type="NCBI Taxonomy" id="941280"/>
    <lineage>
        <taxon>Bacteria</taxon>
        <taxon>Pseudomonadati</taxon>
        <taxon>Pseudomonadota</taxon>
        <taxon>Gammaproteobacteria</taxon>
        <taxon>Enterobacterales</taxon>
        <taxon>Enterobacteriaceae</taxon>
        <taxon>Escherichia</taxon>
    </lineage>
</organism>
<feature type="chain" id="PRO_5041598534" evidence="1">
    <location>
        <begin position="20"/>
        <end position="134"/>
    </location>
</feature>
<dbReference type="AlphaFoldDB" id="A0A192CAK1"/>
<dbReference type="PATRIC" id="fig|941280.3.peg.1841"/>
<evidence type="ECO:0000313" key="4">
    <source>
        <dbReference type="Proteomes" id="UP000183316"/>
    </source>
</evidence>
<evidence type="ECO:0000256" key="1">
    <source>
        <dbReference type="SAM" id="SignalP"/>
    </source>
</evidence>
<protein>
    <submittedName>
        <fullName evidence="2">Outer membrane usher protein papC</fullName>
    </submittedName>
</protein>
<dbReference type="Proteomes" id="UP000309847">
    <property type="component" value="Unassembled WGS sequence"/>
</dbReference>
<reference evidence="2 4" key="1">
    <citation type="submission" date="2016-03" db="EMBL/GenBank/DDBJ databases">
        <title>Genome Sequence and Comparative Pathogenic Determinants of Uropathogenic Escherichia coli O25b:H4, a Clinical Isolate from Saudi Arabia.</title>
        <authorList>
            <person name="Alyamani E.A.J."/>
            <person name="Khiyami M.A."/>
            <person name="Booq R.Y."/>
            <person name="Bahwerth F.S."/>
            <person name="Vaisvil B."/>
            <person name="Schmitt D.P."/>
            <person name="Kapatral V."/>
        </authorList>
    </citation>
    <scope>NUCLEOTIDE SEQUENCE [LARGE SCALE GENOMIC DNA]</scope>
    <source>
        <strain evidence="2 4">O25b:H4</strain>
    </source>
</reference>
<keyword evidence="1" id="KW-0732">Signal</keyword>
<accession>A0A192CAK1</accession>
<reference evidence="3 5" key="2">
    <citation type="submission" date="2019-01" db="EMBL/GenBank/DDBJ databases">
        <title>Genome and plasmid diversity of ESBL producing Escherichia coli ST131 tracking phylogenetic trajectories with Bayesian inference.</title>
        <authorList>
            <person name="Ny S."/>
        </authorList>
    </citation>
    <scope>NUCLEOTIDE SEQUENCE [LARGE SCALE GENOMIC DNA]</scope>
    <source>
        <strain evidence="3 5">C0101-PB_2013</strain>
    </source>
</reference>
<evidence type="ECO:0000313" key="2">
    <source>
        <dbReference type="EMBL" id="ANK03123.1"/>
    </source>
</evidence>
<gene>
    <name evidence="3" type="ORF">EWT59_21915</name>
    <name evidence="2" type="ORF">WLH_01862</name>
</gene>
<evidence type="ECO:0000313" key="5">
    <source>
        <dbReference type="Proteomes" id="UP000309847"/>
    </source>
</evidence>
<dbReference type="EMBL" id="SEWA01000004">
    <property type="protein sequence ID" value="TLI68733.1"/>
    <property type="molecule type" value="Genomic_DNA"/>
</dbReference>
<evidence type="ECO:0000313" key="3">
    <source>
        <dbReference type="EMBL" id="TLI68733.1"/>
    </source>
</evidence>
<sequence length="134" mass="14893">MIRLIFSFLLCTLCAGCLSQPFYSCSIVMVNTCKVSISISTVNNSTHYDGKVRDNFHLDVGERKPIVYFIYTGRESDVFNKNPVNIVSELSILISDGNNSKTLSGYHISSLLKKSSSSMESDFSFEINDPSICP</sequence>
<name>A0A192CAK1_ECO25</name>
<proteinExistence type="predicted"/>
<dbReference type="EMBL" id="CP015085">
    <property type="protein sequence ID" value="ANK03123.1"/>
    <property type="molecule type" value="Genomic_DNA"/>
</dbReference>
<dbReference type="Proteomes" id="UP000183316">
    <property type="component" value="Chromosome"/>
</dbReference>
<feature type="signal peptide" evidence="1">
    <location>
        <begin position="1"/>
        <end position="19"/>
    </location>
</feature>